<evidence type="ECO:0000256" key="3">
    <source>
        <dbReference type="SAM" id="SignalP"/>
    </source>
</evidence>
<feature type="compositionally biased region" description="Basic residues" evidence="1">
    <location>
        <begin position="98"/>
        <end position="113"/>
    </location>
</feature>
<sequence>MWKTLVLLWSVNLCLSDSGIKISVDNAVPPLEDSGISYEVECRQICRQSLSTADLNCSKSLMLNKWCEIMLCNRLCHTTTSGKLTDPSLDIKYLKKRRKRNVKPKSKGKKPGKRTVPDRTTQTVTTPEPIIWEMITGSENQVKETNITPATTEDKSTTSIKPKAKETSTSLEEAVIAPATTEVPTTTSIKPTAKETNLSLEEAAIAPATTEVPTTTSIKPTAKETNLSLEEAVTAPATTEVTTTTSIKPTTKQSNTSTEKAKAATTTTEDTTTTSIKTTAKQSPEVVLTSSLKNPNRTELVVTEPTKKSILTLKPTDTSNQLEKTEKPAPPLTPTMVPIVTESPGTTVEPLMSTQSLQSTKEPSPATTAELKTTKSAITQDLDLLKPATTQTTPKSTTQKTTVLETTTLLPLPTTMLTTTNSPNEPTSTTKPGIAFPSTGSNPTTSKTLKGESNVLTSTMKSTVSSFKDGVQKSDEDVIVIVAEEVTKRVQNTSFLLAVLLLGNLFFLAIIVLFMLQAYESYKKKDYTQVDYLINGMYADSEM</sequence>
<dbReference type="InterPro" id="IPR041056">
    <property type="entry name" value="DUF5585"/>
</dbReference>
<name>A0AAV7ASH0_ENGPU</name>
<evidence type="ECO:0000256" key="1">
    <source>
        <dbReference type="SAM" id="MobiDB-lite"/>
    </source>
</evidence>
<feature type="compositionally biased region" description="Low complexity" evidence="1">
    <location>
        <begin position="414"/>
        <end position="430"/>
    </location>
</feature>
<dbReference type="Pfam" id="PF17823">
    <property type="entry name" value="DUF5585"/>
    <property type="match status" value="1"/>
</dbReference>
<feature type="region of interest" description="Disordered" evidence="1">
    <location>
        <begin position="98"/>
        <end position="122"/>
    </location>
</feature>
<protein>
    <submittedName>
        <fullName evidence="4">Uncharacterized protein</fullName>
    </submittedName>
</protein>
<dbReference type="EMBL" id="WNYA01000007">
    <property type="protein sequence ID" value="KAG8563695.1"/>
    <property type="molecule type" value="Genomic_DNA"/>
</dbReference>
<evidence type="ECO:0000256" key="2">
    <source>
        <dbReference type="SAM" id="Phobius"/>
    </source>
</evidence>
<feature type="region of interest" description="Disordered" evidence="1">
    <location>
        <begin position="414"/>
        <end position="450"/>
    </location>
</feature>
<comment type="caution">
    <text evidence="4">The sequence shown here is derived from an EMBL/GenBank/DDBJ whole genome shotgun (WGS) entry which is preliminary data.</text>
</comment>
<keyword evidence="3" id="KW-0732">Signal</keyword>
<feature type="region of interest" description="Disordered" evidence="1">
    <location>
        <begin position="235"/>
        <end position="269"/>
    </location>
</feature>
<feature type="compositionally biased region" description="Polar residues" evidence="1">
    <location>
        <begin position="438"/>
        <end position="448"/>
    </location>
</feature>
<dbReference type="EMBL" id="WNYA01000007">
    <property type="protein sequence ID" value="KAG8563696.1"/>
    <property type="molecule type" value="Genomic_DNA"/>
</dbReference>
<dbReference type="AlphaFoldDB" id="A0AAV7ASH0"/>
<keyword evidence="5" id="KW-1185">Reference proteome</keyword>
<feature type="chain" id="PRO_5044715608" evidence="3">
    <location>
        <begin position="17"/>
        <end position="543"/>
    </location>
</feature>
<keyword evidence="2" id="KW-0472">Membrane</keyword>
<feature type="signal peptide" evidence="3">
    <location>
        <begin position="1"/>
        <end position="16"/>
    </location>
</feature>
<reference evidence="4" key="1">
    <citation type="thesis" date="2020" institute="ProQuest LLC" country="789 East Eisenhower Parkway, Ann Arbor, MI, USA">
        <title>Comparative Genomics and Chromosome Evolution.</title>
        <authorList>
            <person name="Mudd A.B."/>
        </authorList>
    </citation>
    <scope>NUCLEOTIDE SEQUENCE</scope>
    <source>
        <strain evidence="4">237g6f4</strain>
        <tissue evidence="4">Blood</tissue>
    </source>
</reference>
<feature type="region of interest" description="Disordered" evidence="1">
    <location>
        <begin position="147"/>
        <end position="171"/>
    </location>
</feature>
<evidence type="ECO:0000313" key="5">
    <source>
        <dbReference type="Proteomes" id="UP000824782"/>
    </source>
</evidence>
<organism evidence="4 5">
    <name type="scientific">Engystomops pustulosus</name>
    <name type="common">Tungara frog</name>
    <name type="synonym">Physalaemus pustulosus</name>
    <dbReference type="NCBI Taxonomy" id="76066"/>
    <lineage>
        <taxon>Eukaryota</taxon>
        <taxon>Metazoa</taxon>
        <taxon>Chordata</taxon>
        <taxon>Craniata</taxon>
        <taxon>Vertebrata</taxon>
        <taxon>Euteleostomi</taxon>
        <taxon>Amphibia</taxon>
        <taxon>Batrachia</taxon>
        <taxon>Anura</taxon>
        <taxon>Neobatrachia</taxon>
        <taxon>Hyloidea</taxon>
        <taxon>Leptodactylidae</taxon>
        <taxon>Leiuperinae</taxon>
        <taxon>Engystomops</taxon>
    </lineage>
</organism>
<proteinExistence type="predicted"/>
<keyword evidence="2" id="KW-1133">Transmembrane helix</keyword>
<feature type="transmembrane region" description="Helical" evidence="2">
    <location>
        <begin position="495"/>
        <end position="516"/>
    </location>
</feature>
<evidence type="ECO:0000313" key="4">
    <source>
        <dbReference type="EMBL" id="KAG8563695.1"/>
    </source>
</evidence>
<dbReference type="Proteomes" id="UP000824782">
    <property type="component" value="Unassembled WGS sequence"/>
</dbReference>
<gene>
    <name evidence="4" type="ORF">GDO81_016175</name>
</gene>
<keyword evidence="2" id="KW-0812">Transmembrane</keyword>
<accession>A0AAV7ASH0</accession>